<accession>A0ABN2NED9</accession>
<dbReference type="PANTHER" id="PTHR43394">
    <property type="entry name" value="ATP-DEPENDENT PERMEASE MDL1, MITOCHONDRIAL"/>
    <property type="match status" value="1"/>
</dbReference>
<reference evidence="2 3" key="1">
    <citation type="journal article" date="2019" name="Int. J. Syst. Evol. Microbiol.">
        <title>The Global Catalogue of Microorganisms (GCM) 10K type strain sequencing project: providing services to taxonomists for standard genome sequencing and annotation.</title>
        <authorList>
            <consortium name="The Broad Institute Genomics Platform"/>
            <consortium name="The Broad Institute Genome Sequencing Center for Infectious Disease"/>
            <person name="Wu L."/>
            <person name="Ma J."/>
        </authorList>
    </citation>
    <scope>NUCLEOTIDE SEQUENCE [LARGE SCALE GENOMIC DNA]</scope>
    <source>
        <strain evidence="2 3">JCM 16009</strain>
    </source>
</reference>
<proteinExistence type="predicted"/>
<comment type="caution">
    <text evidence="2">The sequence shown here is derived from an EMBL/GenBank/DDBJ whole genome shotgun (WGS) entry which is preliminary data.</text>
</comment>
<dbReference type="InterPro" id="IPR027417">
    <property type="entry name" value="P-loop_NTPase"/>
</dbReference>
<name>A0ABN2NED9_9PSEU</name>
<sequence length="492" mass="53296">MMFHRKLGENTAFGRPTATEAEIRGRRRARPRVRRRLPRVSAGSSASAGWSSRAQRLAIARAILRDAPILLLDETTSVLDAESVQIQAALWRMMAGRTFVVVAHQLSPVAGIDRLVVLEHGRVVDQGSHTELRALGRALRGAVEQTVAQAALSFFCGCCDTSGVHPVVGRAEENPLDPRCHHEHVFELPAPGGSSGTGPLEPLPPGLDDRFLAVLSSGTRYFPNSVIPLVSAVYATRPTGLMVPERLARPPQPIDSVKTYLRGLDVLGEEISALTTVHHLRRLPLRDALAFCADLLRIFDDPRAGVHDLDDHLRPRFTAAGWRRVRSLIADGSRMLVAPQVLLTMMKCAALSSGDMLLPSASPGDPLVALLGSADDLGRREDADDRSGGDVVDAGMPGFLAQAVVAAHHFHRQLDVHHMVGRFFQCWREYPAQLAGQQRIVDLPGEFRSAVGVRLDDFVAVGAILYLAAIAGHVTVPRHVLIDLALEEAGTA</sequence>
<evidence type="ECO:0000256" key="1">
    <source>
        <dbReference type="SAM" id="MobiDB-lite"/>
    </source>
</evidence>
<feature type="compositionally biased region" description="Basic residues" evidence="1">
    <location>
        <begin position="25"/>
        <end position="38"/>
    </location>
</feature>
<dbReference type="SUPFAM" id="SSF52540">
    <property type="entry name" value="P-loop containing nucleoside triphosphate hydrolases"/>
    <property type="match status" value="1"/>
</dbReference>
<gene>
    <name evidence="2" type="ORF">GCM10009836_45580</name>
</gene>
<evidence type="ECO:0000313" key="3">
    <source>
        <dbReference type="Proteomes" id="UP001500449"/>
    </source>
</evidence>
<keyword evidence="3" id="KW-1185">Reference proteome</keyword>
<evidence type="ECO:0008006" key="4">
    <source>
        <dbReference type="Google" id="ProtNLM"/>
    </source>
</evidence>
<dbReference type="InterPro" id="IPR039421">
    <property type="entry name" value="Type_1_exporter"/>
</dbReference>
<dbReference type="EMBL" id="BAAAQK010000018">
    <property type="protein sequence ID" value="GAA1860326.1"/>
    <property type="molecule type" value="Genomic_DNA"/>
</dbReference>
<feature type="region of interest" description="Disordered" evidence="1">
    <location>
        <begin position="1"/>
        <end position="46"/>
    </location>
</feature>
<dbReference type="Proteomes" id="UP001500449">
    <property type="component" value="Unassembled WGS sequence"/>
</dbReference>
<protein>
    <recommendedName>
        <fullName evidence="4">ABC transporter domain-containing protein</fullName>
    </recommendedName>
</protein>
<dbReference type="Gene3D" id="3.40.50.300">
    <property type="entry name" value="P-loop containing nucleotide triphosphate hydrolases"/>
    <property type="match status" value="1"/>
</dbReference>
<organism evidence="2 3">
    <name type="scientific">Pseudonocardia ailaonensis</name>
    <dbReference type="NCBI Taxonomy" id="367279"/>
    <lineage>
        <taxon>Bacteria</taxon>
        <taxon>Bacillati</taxon>
        <taxon>Actinomycetota</taxon>
        <taxon>Actinomycetes</taxon>
        <taxon>Pseudonocardiales</taxon>
        <taxon>Pseudonocardiaceae</taxon>
        <taxon>Pseudonocardia</taxon>
    </lineage>
</organism>
<dbReference type="PANTHER" id="PTHR43394:SF1">
    <property type="entry name" value="ATP-BINDING CASSETTE SUB-FAMILY B MEMBER 10, MITOCHONDRIAL"/>
    <property type="match status" value="1"/>
</dbReference>
<evidence type="ECO:0000313" key="2">
    <source>
        <dbReference type="EMBL" id="GAA1860326.1"/>
    </source>
</evidence>